<evidence type="ECO:0000313" key="3">
    <source>
        <dbReference type="Proteomes" id="UP001597510"/>
    </source>
</evidence>
<reference evidence="3" key="1">
    <citation type="journal article" date="2019" name="Int. J. Syst. Evol. Microbiol.">
        <title>The Global Catalogue of Microorganisms (GCM) 10K type strain sequencing project: providing services to taxonomists for standard genome sequencing and annotation.</title>
        <authorList>
            <consortium name="The Broad Institute Genomics Platform"/>
            <consortium name="The Broad Institute Genome Sequencing Center for Infectious Disease"/>
            <person name="Wu L."/>
            <person name="Ma J."/>
        </authorList>
    </citation>
    <scope>NUCLEOTIDE SEQUENCE [LARGE SCALE GENOMIC DNA]</scope>
    <source>
        <strain evidence="3">KCTC 52344</strain>
    </source>
</reference>
<feature type="domain" description="Xylose isomerase-like TIM barrel" evidence="1">
    <location>
        <begin position="54"/>
        <end position="263"/>
    </location>
</feature>
<dbReference type="InterPro" id="IPR036237">
    <property type="entry name" value="Xyl_isomerase-like_sf"/>
</dbReference>
<proteinExistence type="predicted"/>
<dbReference type="InterPro" id="IPR050312">
    <property type="entry name" value="IolE/XylAMocC-like"/>
</dbReference>
<dbReference type="InterPro" id="IPR013022">
    <property type="entry name" value="Xyl_isomerase-like_TIM-brl"/>
</dbReference>
<name>A0ABW5JGS6_9BACT</name>
<dbReference type="GO" id="GO:0016853">
    <property type="term" value="F:isomerase activity"/>
    <property type="evidence" value="ECO:0007669"/>
    <property type="project" value="UniProtKB-KW"/>
</dbReference>
<dbReference type="EMBL" id="JBHULC010000039">
    <property type="protein sequence ID" value="MFD2524001.1"/>
    <property type="molecule type" value="Genomic_DNA"/>
</dbReference>
<dbReference type="PANTHER" id="PTHR12110">
    <property type="entry name" value="HYDROXYPYRUVATE ISOMERASE"/>
    <property type="match status" value="1"/>
</dbReference>
<dbReference type="Gene3D" id="3.20.20.150">
    <property type="entry name" value="Divalent-metal-dependent TIM barrel enzymes"/>
    <property type="match status" value="1"/>
</dbReference>
<keyword evidence="2" id="KW-0413">Isomerase</keyword>
<evidence type="ECO:0000259" key="1">
    <source>
        <dbReference type="Pfam" id="PF01261"/>
    </source>
</evidence>
<dbReference type="PANTHER" id="PTHR12110:SF53">
    <property type="entry name" value="BLR5974 PROTEIN"/>
    <property type="match status" value="1"/>
</dbReference>
<evidence type="ECO:0000313" key="2">
    <source>
        <dbReference type="EMBL" id="MFD2524001.1"/>
    </source>
</evidence>
<keyword evidence="3" id="KW-1185">Reference proteome</keyword>
<gene>
    <name evidence="2" type="ORF">ACFSR2_24080</name>
</gene>
<organism evidence="2 3">
    <name type="scientific">Emticicia soli</name>
    <dbReference type="NCBI Taxonomy" id="2027878"/>
    <lineage>
        <taxon>Bacteria</taxon>
        <taxon>Pseudomonadati</taxon>
        <taxon>Bacteroidota</taxon>
        <taxon>Cytophagia</taxon>
        <taxon>Cytophagales</taxon>
        <taxon>Leadbetterellaceae</taxon>
        <taxon>Emticicia</taxon>
    </lineage>
</organism>
<dbReference type="Proteomes" id="UP001597510">
    <property type="component" value="Unassembled WGS sequence"/>
</dbReference>
<accession>A0ABW5JGS6</accession>
<protein>
    <submittedName>
        <fullName evidence="2">Sugar phosphate isomerase/epimerase family protein</fullName>
    </submittedName>
</protein>
<dbReference type="RefSeq" id="WP_340238685.1">
    <property type="nucleotide sequence ID" value="NZ_JBBEWC010000010.1"/>
</dbReference>
<dbReference type="Pfam" id="PF01261">
    <property type="entry name" value="AP_endonuc_2"/>
    <property type="match status" value="1"/>
</dbReference>
<dbReference type="SUPFAM" id="SSF51658">
    <property type="entry name" value="Xylose isomerase-like"/>
    <property type="match status" value="1"/>
</dbReference>
<sequence>MNRRDIIKGVGGGMIASFFHNELFAASSPTAGSFRIGACDWSINNTGNLGAMEMAKRIGLDGVQVSLGSAENNMHLRQKDVQQAYKALADIFKIGFTGLGIGELNNIPYKSDDRTDEWVSDSIDVAKELGVKVILLAFFYNGDLKNDPKGQDAVIRKFRQVAPKAERLGITLGIESWLSAEEHMKIIDAVGSKAIKCYYDVANSQQMGYDIYKEMRWLGKQNQICEFHFKENGSLLGKGKVDFAEVRRCIDEIGYMGCIQIEGAVPEGKSMFESYLQNNDFVRGLMK</sequence>
<comment type="caution">
    <text evidence="2">The sequence shown here is derived from an EMBL/GenBank/DDBJ whole genome shotgun (WGS) entry which is preliminary data.</text>
</comment>